<name>X1S5L5_9ZZZZ</name>
<reference evidence="1" key="1">
    <citation type="journal article" date="2014" name="Front. Microbiol.">
        <title>High frequency of phylogenetically diverse reductive dehalogenase-homologous genes in deep subseafloor sedimentary metagenomes.</title>
        <authorList>
            <person name="Kawai M."/>
            <person name="Futagami T."/>
            <person name="Toyoda A."/>
            <person name="Takaki Y."/>
            <person name="Nishi S."/>
            <person name="Hori S."/>
            <person name="Arai W."/>
            <person name="Tsubouchi T."/>
            <person name="Morono Y."/>
            <person name="Uchiyama I."/>
            <person name="Ito T."/>
            <person name="Fujiyama A."/>
            <person name="Inagaki F."/>
            <person name="Takami H."/>
        </authorList>
    </citation>
    <scope>NUCLEOTIDE SEQUENCE</scope>
    <source>
        <strain evidence="1">Expedition CK06-06</strain>
    </source>
</reference>
<feature type="non-terminal residue" evidence="1">
    <location>
        <position position="61"/>
    </location>
</feature>
<accession>X1S5L5</accession>
<protein>
    <submittedName>
        <fullName evidence="1">Uncharacterized protein</fullName>
    </submittedName>
</protein>
<sequence>MSKREEERQSLLPIFLDLLLCLGENAGAAELIPGLAKMSQAKAVIAPIDDRDHLPAGLKRQ</sequence>
<dbReference type="AlphaFoldDB" id="X1S5L5"/>
<comment type="caution">
    <text evidence="1">The sequence shown here is derived from an EMBL/GenBank/DDBJ whole genome shotgun (WGS) entry which is preliminary data.</text>
</comment>
<proteinExistence type="predicted"/>
<organism evidence="1">
    <name type="scientific">marine sediment metagenome</name>
    <dbReference type="NCBI Taxonomy" id="412755"/>
    <lineage>
        <taxon>unclassified sequences</taxon>
        <taxon>metagenomes</taxon>
        <taxon>ecological metagenomes</taxon>
    </lineage>
</organism>
<gene>
    <name evidence="1" type="ORF">S06H3_66027</name>
</gene>
<evidence type="ECO:0000313" key="1">
    <source>
        <dbReference type="EMBL" id="GAI63079.1"/>
    </source>
</evidence>
<dbReference type="EMBL" id="BARV01044766">
    <property type="protein sequence ID" value="GAI63079.1"/>
    <property type="molecule type" value="Genomic_DNA"/>
</dbReference>